<protein>
    <recommendedName>
        <fullName evidence="3">3'-5' exonuclease domain-containing protein</fullName>
    </recommendedName>
</protein>
<comment type="similarity">
    <text evidence="1">Belongs to the caleosin family.</text>
</comment>
<dbReference type="GO" id="GO:0006139">
    <property type="term" value="P:nucleobase-containing compound metabolic process"/>
    <property type="evidence" value="ECO:0007669"/>
    <property type="project" value="InterPro"/>
</dbReference>
<evidence type="ECO:0000256" key="2">
    <source>
        <dbReference type="SAM" id="MobiDB-lite"/>
    </source>
</evidence>
<accession>A0AAW1P6P0</accession>
<dbReference type="SUPFAM" id="SSF47473">
    <property type="entry name" value="EF-hand"/>
    <property type="match status" value="1"/>
</dbReference>
<keyword evidence="5" id="KW-1185">Reference proteome</keyword>
<feature type="domain" description="3'-5' exonuclease" evidence="3">
    <location>
        <begin position="4"/>
        <end position="139"/>
    </location>
</feature>
<reference evidence="4 5" key="1">
    <citation type="journal article" date="2024" name="Nat. Commun.">
        <title>Phylogenomics reveals the evolutionary origins of lichenization in chlorophyte algae.</title>
        <authorList>
            <person name="Puginier C."/>
            <person name="Libourel C."/>
            <person name="Otte J."/>
            <person name="Skaloud P."/>
            <person name="Haon M."/>
            <person name="Grisel S."/>
            <person name="Petersen M."/>
            <person name="Berrin J.G."/>
            <person name="Delaux P.M."/>
            <person name="Dal Grande F."/>
            <person name="Keller J."/>
        </authorList>
    </citation>
    <scope>NUCLEOTIDE SEQUENCE [LARGE SCALE GENOMIC DNA]</scope>
    <source>
        <strain evidence="4 5">SAG 2043</strain>
    </source>
</reference>
<dbReference type="Proteomes" id="UP001489004">
    <property type="component" value="Unassembled WGS sequence"/>
</dbReference>
<dbReference type="Pfam" id="PF05042">
    <property type="entry name" value="Caleosin"/>
    <property type="match status" value="1"/>
</dbReference>
<dbReference type="InterPro" id="IPR012337">
    <property type="entry name" value="RNaseH-like_sf"/>
</dbReference>
<proteinExistence type="inferred from homology"/>
<dbReference type="InterPro" id="IPR002562">
    <property type="entry name" value="3'-5'_exonuclease_dom"/>
</dbReference>
<dbReference type="Gene3D" id="3.30.420.10">
    <property type="entry name" value="Ribonuclease H-like superfamily/Ribonuclease H"/>
    <property type="match status" value="1"/>
</dbReference>
<organism evidence="4 5">
    <name type="scientific">[Myrmecia] bisecta</name>
    <dbReference type="NCBI Taxonomy" id="41462"/>
    <lineage>
        <taxon>Eukaryota</taxon>
        <taxon>Viridiplantae</taxon>
        <taxon>Chlorophyta</taxon>
        <taxon>core chlorophytes</taxon>
        <taxon>Trebouxiophyceae</taxon>
        <taxon>Trebouxiales</taxon>
        <taxon>Trebouxiaceae</taxon>
        <taxon>Myrmecia</taxon>
    </lineage>
</organism>
<gene>
    <name evidence="4" type="ORF">WJX72_011603</name>
</gene>
<dbReference type="SUPFAM" id="SSF53098">
    <property type="entry name" value="Ribonuclease H-like"/>
    <property type="match status" value="1"/>
</dbReference>
<evidence type="ECO:0000259" key="3">
    <source>
        <dbReference type="Pfam" id="PF01612"/>
    </source>
</evidence>
<sequence>MQDPVLAIDLEWRPDFGPHRTSRVALIQLASATCCVLIRTCRLSFHIPPVLQKFLESPEIVMVGYGWDSSDESKMQQSFKLGRACFGTFVDLQTISEHLGYHGYGLGSLTRMVLGFDLQKARSVSMSNWEAKCLTPSQMAPPASTANGRDQSSDRQQKHGSFVPSIPEVPVTLERPVPQNATAGIKNAGAPRANQVVSKEEPEGRAAVPNRTVLQQHVDFWDFDKDGMIYPADTFRGFHAIGFNWFLSFIAIFVIHGTFSYPSNPSWIPNLLFPIYTQNMHKTKHGSDTEVFDTEGRFVPQKLEELFTKYDEGNKGGLTLKEIMRFTEAMRNVLDPTGWTAAKLEWGATYYLLRENGMVTKEKIKGVYDGSIWYTLARENKAKAQLRLPWYKRFVNGLKTAWADTVNRTSSLSTKIKAK</sequence>
<feature type="region of interest" description="Disordered" evidence="2">
    <location>
        <begin position="182"/>
        <end position="206"/>
    </location>
</feature>
<dbReference type="GO" id="GO:0004497">
    <property type="term" value="F:monooxygenase activity"/>
    <property type="evidence" value="ECO:0007669"/>
    <property type="project" value="TreeGrafter"/>
</dbReference>
<dbReference type="Pfam" id="PF01612">
    <property type="entry name" value="DNA_pol_A_exo1"/>
    <property type="match status" value="1"/>
</dbReference>
<evidence type="ECO:0000256" key="1">
    <source>
        <dbReference type="ARBA" id="ARBA00006765"/>
    </source>
</evidence>
<dbReference type="InterPro" id="IPR011992">
    <property type="entry name" value="EF-hand-dom_pair"/>
</dbReference>
<dbReference type="CDD" id="cd06141">
    <property type="entry name" value="WRN_exo"/>
    <property type="match status" value="1"/>
</dbReference>
<evidence type="ECO:0000313" key="4">
    <source>
        <dbReference type="EMBL" id="KAK9807866.1"/>
    </source>
</evidence>
<dbReference type="GO" id="GO:0008408">
    <property type="term" value="F:3'-5' exonuclease activity"/>
    <property type="evidence" value="ECO:0007669"/>
    <property type="project" value="InterPro"/>
</dbReference>
<dbReference type="GO" id="GO:0005509">
    <property type="term" value="F:calcium ion binding"/>
    <property type="evidence" value="ECO:0007669"/>
    <property type="project" value="TreeGrafter"/>
</dbReference>
<name>A0AAW1P6P0_9CHLO</name>
<evidence type="ECO:0000313" key="5">
    <source>
        <dbReference type="Proteomes" id="UP001489004"/>
    </source>
</evidence>
<dbReference type="AlphaFoldDB" id="A0AAW1P6P0"/>
<dbReference type="PANTHER" id="PTHR31495">
    <property type="entry name" value="PEROXYGENASE 3-RELATED"/>
    <property type="match status" value="1"/>
</dbReference>
<dbReference type="EMBL" id="JALJOR010000012">
    <property type="protein sequence ID" value="KAK9807866.1"/>
    <property type="molecule type" value="Genomic_DNA"/>
</dbReference>
<feature type="region of interest" description="Disordered" evidence="2">
    <location>
        <begin position="135"/>
        <end position="164"/>
    </location>
</feature>
<dbReference type="GO" id="GO:0003676">
    <property type="term" value="F:nucleic acid binding"/>
    <property type="evidence" value="ECO:0007669"/>
    <property type="project" value="InterPro"/>
</dbReference>
<dbReference type="PANTHER" id="PTHR31495:SF0">
    <property type="entry name" value="BINDING PROTEIN CALEOSIN, PUTATIVE (AFU_ORTHOLOGUE AFUA_5G13750)-RELATED"/>
    <property type="match status" value="1"/>
</dbReference>
<dbReference type="InterPro" id="IPR007736">
    <property type="entry name" value="Caleosin-related"/>
</dbReference>
<dbReference type="InterPro" id="IPR036397">
    <property type="entry name" value="RNaseH_sf"/>
</dbReference>
<comment type="caution">
    <text evidence="4">The sequence shown here is derived from an EMBL/GenBank/DDBJ whole genome shotgun (WGS) entry which is preliminary data.</text>
</comment>